<gene>
    <name evidence="2" type="ORF">SPBR_02299</name>
</gene>
<dbReference type="PANTHER" id="PTHR42044">
    <property type="entry name" value="DUF676 DOMAIN-CONTAINING PROTEIN-RELATED"/>
    <property type="match status" value="1"/>
</dbReference>
<dbReference type="GeneID" id="63675523"/>
<organism evidence="2 3">
    <name type="scientific">Sporothrix brasiliensis 5110</name>
    <dbReference type="NCBI Taxonomy" id="1398154"/>
    <lineage>
        <taxon>Eukaryota</taxon>
        <taxon>Fungi</taxon>
        <taxon>Dikarya</taxon>
        <taxon>Ascomycota</taxon>
        <taxon>Pezizomycotina</taxon>
        <taxon>Sordariomycetes</taxon>
        <taxon>Sordariomycetidae</taxon>
        <taxon>Ophiostomatales</taxon>
        <taxon>Ophiostomataceae</taxon>
        <taxon>Sporothrix</taxon>
    </lineage>
</organism>
<feature type="region of interest" description="Disordered" evidence="1">
    <location>
        <begin position="1"/>
        <end position="29"/>
    </location>
</feature>
<feature type="compositionally biased region" description="Low complexity" evidence="1">
    <location>
        <begin position="123"/>
        <end position="164"/>
    </location>
</feature>
<protein>
    <submittedName>
        <fullName evidence="2">Uncharacterized protein</fullName>
    </submittedName>
</protein>
<dbReference type="EMBL" id="AWTV01000006">
    <property type="protein sequence ID" value="KIH92076.1"/>
    <property type="molecule type" value="Genomic_DNA"/>
</dbReference>
<dbReference type="VEuPathDB" id="FungiDB:SPBR_02299"/>
<evidence type="ECO:0000313" key="3">
    <source>
        <dbReference type="Proteomes" id="UP000031575"/>
    </source>
</evidence>
<name>A0A0C2ISP5_9PEZI</name>
<dbReference type="PANTHER" id="PTHR42044:SF2">
    <property type="entry name" value="DUF676 DOMAIN-CONTAINING PROTEIN"/>
    <property type="match status" value="1"/>
</dbReference>
<evidence type="ECO:0000256" key="1">
    <source>
        <dbReference type="SAM" id="MobiDB-lite"/>
    </source>
</evidence>
<evidence type="ECO:0000313" key="2">
    <source>
        <dbReference type="EMBL" id="KIH92076.1"/>
    </source>
</evidence>
<feature type="compositionally biased region" description="Basic residues" evidence="1">
    <location>
        <begin position="14"/>
        <end position="29"/>
    </location>
</feature>
<sequence>MPWLAWSHLEAPSPHHRTRPQQSRAHCHRRHCSSVADDYTVAGRENQRASQQASQQPLRTLAISPLSPRWSVASVAEEPEIDLDDIHDIHDIHGIHDVDGAEASPTAIENSPSYRNSVLSMASTNTTSTTSTLRRYWSPSPSTPTSSSRPPSRSQRPLSLSSSPPYVVYLSQSSAATPGMSTAPASSPSSAPSTTSSASSASTASSAPSTAHSTAPSTSYAAENIDNAPVYRPPTPVTSDHVVVYIPPLVDGAGGTLSRWQRIHQCRPPAAHYTLGAASSTFVSSSAAPALTPYRLLASDLRWLAVNAPDLMRLAWAKASTPLWAVARPRAWSWSRLLTVPVDDVADAAEALLQTGLAVAEVAMLAAGPALFLCLPGALFLTWLLLCFAAVYTAAWPLNGGAQARTGTVYRSWAADRGRRVEDDDDGLDDSDDDDDDDDGDDDDSDGSRPKRRRAEHWFFVPGLGATSQSLAKTGPRLAAVFGRPVTLLRPAYTYGAVADALVVLLQRLLLPVCVLPAPGAYGVYAELRRALLATANPRRARIVVLAHNAGAMAVSQALARLTSDVPAARLATLEIYTFGSLAPDFVLPSATAGDQQRKQQQPQQMEKNNCNSSSFHVEHVAHVHDPCARFGVLRSVRDDLAGRYGGGVFVVGSGTPGGNINSSNTASVSSGGVGLGIGLNVGSTTSSFRSISRGRSVSPPFPPSSAAFSNNNYHNNHNSSNSIANISNRKSRHRMSFPFTYQQQQQHQYAMQNATYRRSASSSSTNSLASETSSLARTTLPPRKPVLTMEDYLTALFGPEPWSMRPDPAFDRDGNLLLSSSSSDAFFLGAAMSVDRELAERREMAAMAAASTGYDGHAHAHAHTRPHRALKEYRPGLATSTAHHRLSWTGLGATAKYGTTKHALLGSTKTRRTSQLHKIAQQPPTLSASPAAAEGLRGLEIVRRLCKERDGRPGREVSILAGYFADAVARHREQFGF</sequence>
<comment type="caution">
    <text evidence="2">The sequence shown here is derived from an EMBL/GenBank/DDBJ whole genome shotgun (WGS) entry which is preliminary data.</text>
</comment>
<proteinExistence type="predicted"/>
<accession>A0A0C2ISP5</accession>
<dbReference type="RefSeq" id="XP_040620086.1">
    <property type="nucleotide sequence ID" value="XM_040760602.1"/>
</dbReference>
<dbReference type="Proteomes" id="UP000031575">
    <property type="component" value="Unassembled WGS sequence"/>
</dbReference>
<dbReference type="HOGENOM" id="CLU_306776_0_0_1"/>
<feature type="compositionally biased region" description="Acidic residues" evidence="1">
    <location>
        <begin position="423"/>
        <end position="445"/>
    </location>
</feature>
<feature type="region of interest" description="Disordered" evidence="1">
    <location>
        <begin position="421"/>
        <end position="450"/>
    </location>
</feature>
<feature type="region of interest" description="Disordered" evidence="1">
    <location>
        <begin position="122"/>
        <end position="164"/>
    </location>
</feature>
<dbReference type="AlphaFoldDB" id="A0A0C2ISP5"/>
<dbReference type="OrthoDB" id="202545at2759"/>
<feature type="compositionally biased region" description="Low complexity" evidence="1">
    <location>
        <begin position="760"/>
        <end position="777"/>
    </location>
</feature>
<reference evidence="2 3" key="1">
    <citation type="journal article" date="2014" name="BMC Genomics">
        <title>Comparative genomics of the major fungal agents of human and animal Sporotrichosis: Sporothrix schenckii and Sporothrix brasiliensis.</title>
        <authorList>
            <person name="Teixeira M.M."/>
            <person name="de Almeida L.G."/>
            <person name="Kubitschek-Barreira P."/>
            <person name="Alves F.L."/>
            <person name="Kioshima E.S."/>
            <person name="Abadio A.K."/>
            <person name="Fernandes L."/>
            <person name="Derengowski L.S."/>
            <person name="Ferreira K.S."/>
            <person name="Souza R.C."/>
            <person name="Ruiz J.C."/>
            <person name="de Andrade N.C."/>
            <person name="Paes H.C."/>
            <person name="Nicola A.M."/>
            <person name="Albuquerque P."/>
            <person name="Gerber A.L."/>
            <person name="Martins V.P."/>
            <person name="Peconick L.D."/>
            <person name="Neto A.V."/>
            <person name="Chaucanez C.B."/>
            <person name="Silva P.A."/>
            <person name="Cunha O.L."/>
            <person name="de Oliveira F.F."/>
            <person name="dos Santos T.C."/>
            <person name="Barros A.L."/>
            <person name="Soares M.A."/>
            <person name="de Oliveira L.M."/>
            <person name="Marini M.M."/>
            <person name="Villalobos-Duno H."/>
            <person name="Cunha M.M."/>
            <person name="de Hoog S."/>
            <person name="da Silveira J.F."/>
            <person name="Henrissat B."/>
            <person name="Nino-Vega G.A."/>
            <person name="Cisalpino P.S."/>
            <person name="Mora-Montes H.M."/>
            <person name="Almeida S.R."/>
            <person name="Stajich J.E."/>
            <person name="Lopes-Bezerra L.M."/>
            <person name="Vasconcelos A.T."/>
            <person name="Felipe M.S."/>
        </authorList>
    </citation>
    <scope>NUCLEOTIDE SEQUENCE [LARGE SCALE GENOMIC DNA]</scope>
    <source>
        <strain evidence="2 3">5110</strain>
    </source>
</reference>
<feature type="region of interest" description="Disordered" evidence="1">
    <location>
        <begin position="177"/>
        <end position="217"/>
    </location>
</feature>
<keyword evidence="3" id="KW-1185">Reference proteome</keyword>
<feature type="region of interest" description="Disordered" evidence="1">
    <location>
        <begin position="754"/>
        <end position="781"/>
    </location>
</feature>